<organism evidence="2 3">
    <name type="scientific">Streptomyces andamanensis</name>
    <dbReference type="NCBI Taxonomy" id="1565035"/>
    <lineage>
        <taxon>Bacteria</taxon>
        <taxon>Bacillati</taxon>
        <taxon>Actinomycetota</taxon>
        <taxon>Actinomycetes</taxon>
        <taxon>Kitasatosporales</taxon>
        <taxon>Streptomycetaceae</taxon>
        <taxon>Streptomyces</taxon>
    </lineage>
</organism>
<proteinExistence type="predicted"/>
<dbReference type="RefSeq" id="WP_381744312.1">
    <property type="nucleotide sequence ID" value="NZ_JBHSDP010000029.1"/>
</dbReference>
<feature type="domain" description="Hemerythrin-like" evidence="1">
    <location>
        <begin position="7"/>
        <end position="123"/>
    </location>
</feature>
<protein>
    <submittedName>
        <fullName evidence="2">Hemerythrin domain-containing protein</fullName>
    </submittedName>
</protein>
<name>A0ABV8TR05_9ACTN</name>
<evidence type="ECO:0000313" key="2">
    <source>
        <dbReference type="EMBL" id="MFC4332933.1"/>
    </source>
</evidence>
<dbReference type="Proteomes" id="UP001595824">
    <property type="component" value="Unassembled WGS sequence"/>
</dbReference>
<evidence type="ECO:0000259" key="1">
    <source>
        <dbReference type="Pfam" id="PF01814"/>
    </source>
</evidence>
<keyword evidence="3" id="KW-1185">Reference proteome</keyword>
<dbReference type="PANTHER" id="PTHR35585:SF1">
    <property type="entry name" value="HHE DOMAIN PROTEIN (AFU_ORTHOLOGUE AFUA_4G00730)"/>
    <property type="match status" value="1"/>
</dbReference>
<sequence length="184" mass="20398">MDRRSGIVEELTRDHARVQHLFDRIRAAPPGGPERTALVERAAAELVRNGVAEKAQLYPAVRRFLPDGERRATHGLRRLRETEELLVRLAAAHGEDATRLLVALVTQVGERFVEEQQELFPRLQALCPAEVLRDLGTRARAAAASAPTRPRPGAPDAAPLVKVTARVRGPLDRLRDLATRRGRP</sequence>
<accession>A0ABV8TR05</accession>
<comment type="caution">
    <text evidence="2">The sequence shown here is derived from an EMBL/GenBank/DDBJ whole genome shotgun (WGS) entry which is preliminary data.</text>
</comment>
<evidence type="ECO:0000313" key="3">
    <source>
        <dbReference type="Proteomes" id="UP001595824"/>
    </source>
</evidence>
<reference evidence="3" key="1">
    <citation type="journal article" date="2019" name="Int. J. Syst. Evol. Microbiol.">
        <title>The Global Catalogue of Microorganisms (GCM) 10K type strain sequencing project: providing services to taxonomists for standard genome sequencing and annotation.</title>
        <authorList>
            <consortium name="The Broad Institute Genomics Platform"/>
            <consortium name="The Broad Institute Genome Sequencing Center for Infectious Disease"/>
            <person name="Wu L."/>
            <person name="Ma J."/>
        </authorList>
    </citation>
    <scope>NUCLEOTIDE SEQUENCE [LARGE SCALE GENOMIC DNA]</scope>
    <source>
        <strain evidence="3">PCU 347</strain>
    </source>
</reference>
<gene>
    <name evidence="2" type="ORF">ACFPC0_35240</name>
</gene>
<dbReference type="PANTHER" id="PTHR35585">
    <property type="entry name" value="HHE DOMAIN PROTEIN (AFU_ORTHOLOGUE AFUA_4G00730)"/>
    <property type="match status" value="1"/>
</dbReference>
<dbReference type="EMBL" id="JBHSDP010000029">
    <property type="protein sequence ID" value="MFC4332933.1"/>
    <property type="molecule type" value="Genomic_DNA"/>
</dbReference>
<dbReference type="InterPro" id="IPR012312">
    <property type="entry name" value="Hemerythrin-like"/>
</dbReference>
<dbReference type="Pfam" id="PF01814">
    <property type="entry name" value="Hemerythrin"/>
    <property type="match status" value="1"/>
</dbReference>